<dbReference type="PROSITE" id="PS50914">
    <property type="entry name" value="BON"/>
    <property type="match status" value="1"/>
</dbReference>
<reference evidence="6" key="1">
    <citation type="journal article" date="2019" name="Int. J. Syst. Evol. Microbiol.">
        <title>The Global Catalogue of Microorganisms (GCM) 10K type strain sequencing project: providing services to taxonomists for standard genome sequencing and annotation.</title>
        <authorList>
            <consortium name="The Broad Institute Genomics Platform"/>
            <consortium name="The Broad Institute Genome Sequencing Center for Infectious Disease"/>
            <person name="Wu L."/>
            <person name="Ma J."/>
        </authorList>
    </citation>
    <scope>NUCLEOTIDE SEQUENCE [LARGE SCALE GENOMIC DNA]</scope>
    <source>
        <strain evidence="6">JCM 12125</strain>
    </source>
</reference>
<dbReference type="Pfam" id="PF00263">
    <property type="entry name" value="Secretin"/>
    <property type="match status" value="1"/>
</dbReference>
<name>A0ABW0FR34_9CAUL</name>
<comment type="similarity">
    <text evidence="1">Belongs to the bacterial secretin family.</text>
</comment>
<evidence type="ECO:0000259" key="4">
    <source>
        <dbReference type="PROSITE" id="PS50914"/>
    </source>
</evidence>
<dbReference type="RefSeq" id="WP_374037523.1">
    <property type="nucleotide sequence ID" value="NZ_CP169082.1"/>
</dbReference>
<organism evidence="5 6">
    <name type="scientific">Brevundimonas staleyi</name>
    <dbReference type="NCBI Taxonomy" id="74326"/>
    <lineage>
        <taxon>Bacteria</taxon>
        <taxon>Pseudomonadati</taxon>
        <taxon>Pseudomonadota</taxon>
        <taxon>Alphaproteobacteria</taxon>
        <taxon>Caulobacterales</taxon>
        <taxon>Caulobacteraceae</taxon>
        <taxon>Brevundimonas</taxon>
    </lineage>
</organism>
<dbReference type="PANTHER" id="PTHR30332:SF17">
    <property type="entry name" value="TYPE IV PILIATION SYSTEM PROTEIN DR_0774-RELATED"/>
    <property type="match status" value="1"/>
</dbReference>
<evidence type="ECO:0000313" key="6">
    <source>
        <dbReference type="Proteomes" id="UP001596152"/>
    </source>
</evidence>
<protein>
    <submittedName>
        <fullName evidence="5">Type II and III secretion system protein family protein</fullName>
    </submittedName>
</protein>
<evidence type="ECO:0000313" key="5">
    <source>
        <dbReference type="EMBL" id="MFC5344200.1"/>
    </source>
</evidence>
<dbReference type="Proteomes" id="UP001596152">
    <property type="component" value="Unassembled WGS sequence"/>
</dbReference>
<feature type="chain" id="PRO_5047461115" evidence="3">
    <location>
        <begin position="33"/>
        <end position="621"/>
    </location>
</feature>
<evidence type="ECO:0000256" key="2">
    <source>
        <dbReference type="SAM" id="MobiDB-lite"/>
    </source>
</evidence>
<gene>
    <name evidence="5" type="ORF">ACFPIE_09760</name>
</gene>
<dbReference type="InterPro" id="IPR032789">
    <property type="entry name" value="T2SS-T3SS_pil_N"/>
</dbReference>
<dbReference type="Pfam" id="PF13629">
    <property type="entry name" value="T2SS-T3SS_pil_N"/>
    <property type="match status" value="1"/>
</dbReference>
<comment type="caution">
    <text evidence="5">The sequence shown here is derived from an EMBL/GenBank/DDBJ whole genome shotgun (WGS) entry which is preliminary data.</text>
</comment>
<keyword evidence="6" id="KW-1185">Reference proteome</keyword>
<dbReference type="PANTHER" id="PTHR30332">
    <property type="entry name" value="PROBABLE GENERAL SECRETION PATHWAY PROTEIN D"/>
    <property type="match status" value="1"/>
</dbReference>
<feature type="domain" description="BON" evidence="4">
    <location>
        <begin position="112"/>
        <end position="182"/>
    </location>
</feature>
<evidence type="ECO:0000256" key="3">
    <source>
        <dbReference type="SAM" id="SignalP"/>
    </source>
</evidence>
<sequence length="621" mass="63415">MSASVTRPTLKTVIALACAGLVAAGAAAPVTAQTYGARQTVAAGSGPRLVNLPRGTSFAVDLPADARDVIVSNPAVAEANVHSPRRITVIGIAPGETDAVFLDAAGRAILTLRVRVDAGTSALQDTLSRMAPGSQVHAEAVNDSIILTGLVTSAAEADRVVSVARAFVSAPEKVLNMLSVAGSDQVTLKVRVVEVQRNAIKQLGMSSDVVFNSGNQSVSFGRGNTWGANGQAMGGGGACFNQDRARTTNYSNTSSTNNQTTSGSNTSNTNTNTTSNNSTNTITNTTSNSSGTTLTTSDGRTITFTGAAPNTIQVVDYNGNTITLSGELAAEYLRSTVSGTSLSNAVSGTLGSTVASSLVSVIGSTITGNTGNLLTNLVQNVASSTYSAVTGNNVGACLQAFERVGLIRTLAEPNLSAVNGESASFLAGGEFPIPVGRDRDGNITIQYKPYGVSLAFRPVVLSGGNISLQVSMEVSELQQGGGLTVGAGTPSALTLPGLGVRRSATTVEIPSGGSMMIAGLLQESTRQTVDSLPGVTNLPVLGGLFRSRDYLSGETELVMIVEPYIVSPTSPGRMQTPADGLRIANDAQTIFFGQLNQAYGSPAPTASPSAGWQGPVGYVIE</sequence>
<feature type="signal peptide" evidence="3">
    <location>
        <begin position="1"/>
        <end position="32"/>
    </location>
</feature>
<feature type="region of interest" description="Disordered" evidence="2">
    <location>
        <begin position="247"/>
        <end position="295"/>
    </location>
</feature>
<dbReference type="InterPro" id="IPR004846">
    <property type="entry name" value="T2SS/T3SS_dom"/>
</dbReference>
<dbReference type="Pfam" id="PF04972">
    <property type="entry name" value="BON"/>
    <property type="match status" value="1"/>
</dbReference>
<dbReference type="InterPro" id="IPR007055">
    <property type="entry name" value="BON_dom"/>
</dbReference>
<dbReference type="EMBL" id="JBHSLF010000019">
    <property type="protein sequence ID" value="MFC5344200.1"/>
    <property type="molecule type" value="Genomic_DNA"/>
</dbReference>
<dbReference type="InterPro" id="IPR050810">
    <property type="entry name" value="Bact_Secretion_Sys_Channel"/>
</dbReference>
<evidence type="ECO:0000256" key="1">
    <source>
        <dbReference type="RuleBase" id="RU004003"/>
    </source>
</evidence>
<accession>A0ABW0FR34</accession>
<proteinExistence type="inferred from homology"/>
<keyword evidence="3" id="KW-0732">Signal</keyword>